<comment type="caution">
    <text evidence="1">The sequence shown here is derived from an EMBL/GenBank/DDBJ whole genome shotgun (WGS) entry which is preliminary data.</text>
</comment>
<accession>A0A917QC22</accession>
<reference evidence="1" key="1">
    <citation type="journal article" date="2014" name="Int. J. Syst. Evol. Microbiol.">
        <title>Complete genome sequence of Corynebacterium casei LMG S-19264T (=DSM 44701T), isolated from a smear-ripened cheese.</title>
        <authorList>
            <consortium name="US DOE Joint Genome Institute (JGI-PGF)"/>
            <person name="Walter F."/>
            <person name="Albersmeier A."/>
            <person name="Kalinowski J."/>
            <person name="Ruckert C."/>
        </authorList>
    </citation>
    <scope>NUCLEOTIDE SEQUENCE</scope>
    <source>
        <strain evidence="1">CGMCC 4.7278</strain>
    </source>
</reference>
<evidence type="ECO:0000313" key="1">
    <source>
        <dbReference type="EMBL" id="GGK43635.1"/>
    </source>
</evidence>
<protein>
    <submittedName>
        <fullName evidence="1">Uncharacterized protein</fullName>
    </submittedName>
</protein>
<reference evidence="1" key="2">
    <citation type="submission" date="2020-09" db="EMBL/GenBank/DDBJ databases">
        <authorList>
            <person name="Sun Q."/>
            <person name="Zhou Y."/>
        </authorList>
    </citation>
    <scope>NUCLEOTIDE SEQUENCE</scope>
    <source>
        <strain evidence="1">CGMCC 4.7278</strain>
    </source>
</reference>
<proteinExistence type="predicted"/>
<dbReference type="AlphaFoldDB" id="A0A917QC22"/>
<dbReference type="EMBL" id="BMMW01000001">
    <property type="protein sequence ID" value="GGK43635.1"/>
    <property type="molecule type" value="Genomic_DNA"/>
</dbReference>
<dbReference type="RefSeq" id="WP_188827932.1">
    <property type="nucleotide sequence ID" value="NZ_BMMW01000001.1"/>
</dbReference>
<evidence type="ECO:0000313" key="2">
    <source>
        <dbReference type="Proteomes" id="UP000612956"/>
    </source>
</evidence>
<name>A0A917QC22_9NOCA</name>
<gene>
    <name evidence="1" type="ORF">GCM10011591_14070</name>
</gene>
<sequence length="400" mass="44792">MLMPPTADEIKESLKRLRRGYALARPTTVLTALAEPVQTFLSRGQEFDTQSPGHVEYLAHLLHRTVRQLAEGERLYLEVDLNLRPEHRYATLTDRQESLAQQLKCAVKTVRRRSDQAMDTLVYLLLTESPTNPDGIPLDEVGMPFSARPPSVEPLHRFLGLHRGASVDIVCSEIPPEERPDYAAPEDRNYLRYAKFADLDTLIFARTKLAQLAPTAVVRDFAPSEYYSTGANVLMIIGGPPWNAKYREFLPQLPFHFDPHPLGQDDPLVISQLSNLTLSPRWTLRGELIEDLAVLTRITLQSTTVFLLGGCLTLGVLGAARCLLDSTQGTPNFSYLTDQVGDDDFVVVTEARRVGGITDIVDLTTVEPLLLMSRPTGADWEVLADNTKRFTRDGRRTSWV</sequence>
<keyword evidence="2" id="KW-1185">Reference proteome</keyword>
<dbReference type="Proteomes" id="UP000612956">
    <property type="component" value="Unassembled WGS sequence"/>
</dbReference>
<organism evidence="1 2">
    <name type="scientific">Nocardia camponoti</name>
    <dbReference type="NCBI Taxonomy" id="1616106"/>
    <lineage>
        <taxon>Bacteria</taxon>
        <taxon>Bacillati</taxon>
        <taxon>Actinomycetota</taxon>
        <taxon>Actinomycetes</taxon>
        <taxon>Mycobacteriales</taxon>
        <taxon>Nocardiaceae</taxon>
        <taxon>Nocardia</taxon>
    </lineage>
</organism>